<evidence type="ECO:0000256" key="1">
    <source>
        <dbReference type="SAM" id="MobiDB-lite"/>
    </source>
</evidence>
<evidence type="ECO:0008006" key="4">
    <source>
        <dbReference type="Google" id="ProtNLM"/>
    </source>
</evidence>
<comment type="caution">
    <text evidence="2">The sequence shown here is derived from an EMBL/GenBank/DDBJ whole genome shotgun (WGS) entry which is preliminary data.</text>
</comment>
<gene>
    <name evidence="2" type="ORF">AB0I59_05335</name>
</gene>
<organism evidence="2 3">
    <name type="scientific">Microtetraspora glauca</name>
    <dbReference type="NCBI Taxonomy" id="1996"/>
    <lineage>
        <taxon>Bacteria</taxon>
        <taxon>Bacillati</taxon>
        <taxon>Actinomycetota</taxon>
        <taxon>Actinomycetes</taxon>
        <taxon>Streptosporangiales</taxon>
        <taxon>Streptosporangiaceae</taxon>
        <taxon>Microtetraspora</taxon>
    </lineage>
</organism>
<reference evidence="2 3" key="1">
    <citation type="submission" date="2024-06" db="EMBL/GenBank/DDBJ databases">
        <title>The Natural Products Discovery Center: Release of the First 8490 Sequenced Strains for Exploring Actinobacteria Biosynthetic Diversity.</title>
        <authorList>
            <person name="Kalkreuter E."/>
            <person name="Kautsar S.A."/>
            <person name="Yang D."/>
            <person name="Bader C.D."/>
            <person name="Teijaro C.N."/>
            <person name="Fluegel L."/>
            <person name="Davis C.M."/>
            <person name="Simpson J.R."/>
            <person name="Lauterbach L."/>
            <person name="Steele A.D."/>
            <person name="Gui C."/>
            <person name="Meng S."/>
            <person name="Li G."/>
            <person name="Viehrig K."/>
            <person name="Ye F."/>
            <person name="Su P."/>
            <person name="Kiefer A.F."/>
            <person name="Nichols A."/>
            <person name="Cepeda A.J."/>
            <person name="Yan W."/>
            <person name="Fan B."/>
            <person name="Jiang Y."/>
            <person name="Adhikari A."/>
            <person name="Zheng C.-J."/>
            <person name="Schuster L."/>
            <person name="Cowan T.M."/>
            <person name="Smanski M.J."/>
            <person name="Chevrette M.G."/>
            <person name="De Carvalho L.P.S."/>
            <person name="Shen B."/>
        </authorList>
    </citation>
    <scope>NUCLEOTIDE SEQUENCE [LARGE SCALE GENOMIC DNA]</scope>
    <source>
        <strain evidence="2 3">NPDC050100</strain>
    </source>
</reference>
<evidence type="ECO:0000313" key="3">
    <source>
        <dbReference type="Proteomes" id="UP001551675"/>
    </source>
</evidence>
<sequence>MKYGECVEEELEPRWLDGDEQLSWYALALLLNQLPAALDAQMQRDAGISQFEYMVLSALPIGGSPPRASRPSPPTTWPRPTGTSAPGETMPNSSSRRRSRRRS</sequence>
<dbReference type="RefSeq" id="WP_358130279.1">
    <property type="nucleotide sequence ID" value="NZ_JBFALK010000002.1"/>
</dbReference>
<evidence type="ECO:0000313" key="2">
    <source>
        <dbReference type="EMBL" id="MEV0968036.1"/>
    </source>
</evidence>
<feature type="region of interest" description="Disordered" evidence="1">
    <location>
        <begin position="62"/>
        <end position="103"/>
    </location>
</feature>
<name>A0ABV3G906_MICGL</name>
<protein>
    <recommendedName>
        <fullName evidence="4">MarR family transcriptional regulator</fullName>
    </recommendedName>
</protein>
<proteinExistence type="predicted"/>
<keyword evidence="3" id="KW-1185">Reference proteome</keyword>
<dbReference type="Proteomes" id="UP001551675">
    <property type="component" value="Unassembled WGS sequence"/>
</dbReference>
<dbReference type="EMBL" id="JBFALK010000002">
    <property type="protein sequence ID" value="MEV0968036.1"/>
    <property type="molecule type" value="Genomic_DNA"/>
</dbReference>
<accession>A0ABV3G906</accession>